<comment type="similarity">
    <text evidence="2">Belongs to the 4-toluene sulfonate uptake permease (TSUP) (TC 2.A.102) family.</text>
</comment>
<feature type="transmembrane region" description="Helical" evidence="7">
    <location>
        <begin position="484"/>
        <end position="503"/>
    </location>
</feature>
<name>A0A0D2LVH2_9CHLO</name>
<keyword evidence="10" id="KW-1185">Reference proteome</keyword>
<dbReference type="Pfam" id="PF01925">
    <property type="entry name" value="TauE"/>
    <property type="match status" value="1"/>
</dbReference>
<protein>
    <submittedName>
        <fullName evidence="9">Uncharacterized protein</fullName>
    </submittedName>
</protein>
<proteinExistence type="inferred from homology"/>
<evidence type="ECO:0000313" key="9">
    <source>
        <dbReference type="EMBL" id="KIY93601.1"/>
    </source>
</evidence>
<feature type="chain" id="PRO_5002247287" evidence="8">
    <location>
        <begin position="24"/>
        <end position="692"/>
    </location>
</feature>
<feature type="region of interest" description="Disordered" evidence="6">
    <location>
        <begin position="44"/>
        <end position="72"/>
    </location>
</feature>
<dbReference type="Proteomes" id="UP000054498">
    <property type="component" value="Unassembled WGS sequence"/>
</dbReference>
<dbReference type="EMBL" id="KK104647">
    <property type="protein sequence ID" value="KIY93601.1"/>
    <property type="molecule type" value="Genomic_DNA"/>
</dbReference>
<feature type="transmembrane region" description="Helical" evidence="7">
    <location>
        <begin position="666"/>
        <end position="687"/>
    </location>
</feature>
<feature type="transmembrane region" description="Helical" evidence="7">
    <location>
        <begin position="626"/>
        <end position="646"/>
    </location>
</feature>
<comment type="subcellular location">
    <subcellularLocation>
        <location evidence="1">Membrane</location>
        <topology evidence="1">Multi-pass membrane protein</topology>
    </subcellularLocation>
</comment>
<feature type="transmembrane region" description="Helical" evidence="7">
    <location>
        <begin position="123"/>
        <end position="143"/>
    </location>
</feature>
<evidence type="ECO:0000256" key="6">
    <source>
        <dbReference type="SAM" id="MobiDB-lite"/>
    </source>
</evidence>
<organism evidence="9 10">
    <name type="scientific">Monoraphidium neglectum</name>
    <dbReference type="NCBI Taxonomy" id="145388"/>
    <lineage>
        <taxon>Eukaryota</taxon>
        <taxon>Viridiplantae</taxon>
        <taxon>Chlorophyta</taxon>
        <taxon>core chlorophytes</taxon>
        <taxon>Chlorophyceae</taxon>
        <taxon>CS clade</taxon>
        <taxon>Sphaeropleales</taxon>
        <taxon>Selenastraceae</taxon>
        <taxon>Monoraphidium</taxon>
    </lineage>
</organism>
<keyword evidence="8" id="KW-0732">Signal</keyword>
<dbReference type="GO" id="GO:0016020">
    <property type="term" value="C:membrane"/>
    <property type="evidence" value="ECO:0007669"/>
    <property type="project" value="UniProtKB-SubCell"/>
</dbReference>
<evidence type="ECO:0000256" key="3">
    <source>
        <dbReference type="ARBA" id="ARBA00022692"/>
    </source>
</evidence>
<reference evidence="9 10" key="1">
    <citation type="journal article" date="2013" name="BMC Genomics">
        <title>Reconstruction of the lipid metabolism for the microalga Monoraphidium neglectum from its genome sequence reveals characteristics suitable for biofuel production.</title>
        <authorList>
            <person name="Bogen C."/>
            <person name="Al-Dilaimi A."/>
            <person name="Albersmeier A."/>
            <person name="Wichmann J."/>
            <person name="Grundmann M."/>
            <person name="Rupp O."/>
            <person name="Lauersen K.J."/>
            <person name="Blifernez-Klassen O."/>
            <person name="Kalinowski J."/>
            <person name="Goesmann A."/>
            <person name="Mussgnug J.H."/>
            <person name="Kruse O."/>
        </authorList>
    </citation>
    <scope>NUCLEOTIDE SEQUENCE [LARGE SCALE GENOMIC DNA]</scope>
    <source>
        <strain evidence="9 10">SAG 48.87</strain>
    </source>
</reference>
<dbReference type="RefSeq" id="XP_013892621.1">
    <property type="nucleotide sequence ID" value="XM_014037167.1"/>
</dbReference>
<dbReference type="GeneID" id="25731915"/>
<dbReference type="AlphaFoldDB" id="A0A0D2LVH2"/>
<keyword evidence="3 7" id="KW-0812">Transmembrane</keyword>
<evidence type="ECO:0000256" key="2">
    <source>
        <dbReference type="ARBA" id="ARBA00009142"/>
    </source>
</evidence>
<dbReference type="KEGG" id="mng:MNEG_14360"/>
<dbReference type="OrthoDB" id="510493at2759"/>
<keyword evidence="4 7" id="KW-1133">Transmembrane helix</keyword>
<feature type="signal peptide" evidence="8">
    <location>
        <begin position="1"/>
        <end position="23"/>
    </location>
</feature>
<dbReference type="PANTHER" id="PTHR14255:SF3">
    <property type="entry name" value="SULFITE EXPORTER TAUE_SAFE FAMILY PROTEIN 5-RELATED"/>
    <property type="match status" value="1"/>
</dbReference>
<gene>
    <name evidence="9" type="ORF">MNEG_14360</name>
</gene>
<feature type="transmembrane region" description="Helical" evidence="7">
    <location>
        <begin position="184"/>
        <end position="209"/>
    </location>
</feature>
<evidence type="ECO:0000256" key="1">
    <source>
        <dbReference type="ARBA" id="ARBA00004141"/>
    </source>
</evidence>
<feature type="region of interest" description="Disordered" evidence="6">
    <location>
        <begin position="546"/>
        <end position="585"/>
    </location>
</feature>
<accession>A0A0D2LVH2</accession>
<dbReference type="GO" id="GO:0016567">
    <property type="term" value="P:protein ubiquitination"/>
    <property type="evidence" value="ECO:0007669"/>
    <property type="project" value="TreeGrafter"/>
</dbReference>
<sequence length="692" mass="70432">MKSRSALLLGPLLAAVLLASTVAEQPGRTHALSRNLLADAPAAAPPITPPAGPTPQPPAAAPHAAGGQAGGADRHWTWDWRTVVALICSVGISLIIAPGGSGGAQLYYPLFNVLLGFSIRDTAAIVSFVMFLGAIMSCSMAVAENHPTDPERRPVIDYGSVLVVAPAVLLGVAFGVIANAIVPLWLLQAASISVFSWAFIKILLPYLALRAKEKQREEAAAAIANGMRQVVIAEASGEGEGDGSGGDDDNTNAGVGAANGGLISVTGAGGARVVSPFAGAGALDGGAAPSPGSAAALSPPLRRARTGSVTLASIEKQGDPELVRAAAAALVAGALGRRGSLGAAASGAAPEDAMADDLEAFRALDAEVRALEAAALDDYPLSGALSRAFTSDADTLMLMDAIDAAAHHAGGDPVSTLRAISAARLSGRLPVSTGAASGASVVVAADAKVILVSPPAGSGAEGPAAGRRGALPARLRAWAARQPALLMVLTLAVLAQQLAFSVLQRAVVQPCTGGFYGLLGARIGVTVILAVGASVVVTRFNRSFQQRHGQHAEHQQEPQNHDQKQQQQAHASEESKPVAPVADAAAAQKQARAERRAARAAEREALRRRNWEAIQWRPRDIIEKNLAMLLIGVLGGCLGLGGGFAIAPLLLGMGLHPQCQAGTSKAILLISTLASSVSFLIAGRMAITYALV</sequence>
<feature type="compositionally biased region" description="Basic and acidic residues" evidence="6">
    <location>
        <begin position="550"/>
        <end position="564"/>
    </location>
</feature>
<feature type="compositionally biased region" description="Pro residues" evidence="6">
    <location>
        <begin position="44"/>
        <end position="60"/>
    </location>
</feature>
<evidence type="ECO:0000256" key="7">
    <source>
        <dbReference type="SAM" id="Phobius"/>
    </source>
</evidence>
<evidence type="ECO:0000256" key="8">
    <source>
        <dbReference type="SAM" id="SignalP"/>
    </source>
</evidence>
<evidence type="ECO:0000256" key="5">
    <source>
        <dbReference type="ARBA" id="ARBA00023136"/>
    </source>
</evidence>
<keyword evidence="5 7" id="KW-0472">Membrane</keyword>
<feature type="transmembrane region" description="Helical" evidence="7">
    <location>
        <begin position="515"/>
        <end position="537"/>
    </location>
</feature>
<evidence type="ECO:0000313" key="10">
    <source>
        <dbReference type="Proteomes" id="UP000054498"/>
    </source>
</evidence>
<feature type="transmembrane region" description="Helical" evidence="7">
    <location>
        <begin position="155"/>
        <end position="178"/>
    </location>
</feature>
<dbReference type="PANTHER" id="PTHR14255">
    <property type="entry name" value="CEREBLON"/>
    <property type="match status" value="1"/>
</dbReference>
<dbReference type="InterPro" id="IPR002781">
    <property type="entry name" value="TM_pro_TauE-like"/>
</dbReference>
<evidence type="ECO:0000256" key="4">
    <source>
        <dbReference type="ARBA" id="ARBA00022989"/>
    </source>
</evidence>
<dbReference type="GO" id="GO:0031464">
    <property type="term" value="C:Cul4A-RING E3 ubiquitin ligase complex"/>
    <property type="evidence" value="ECO:0007669"/>
    <property type="project" value="TreeGrafter"/>
</dbReference>